<evidence type="ECO:0000313" key="5">
    <source>
        <dbReference type="Proteomes" id="UP000288805"/>
    </source>
</evidence>
<evidence type="ECO:0000259" key="3">
    <source>
        <dbReference type="Pfam" id="PF20160"/>
    </source>
</evidence>
<evidence type="ECO:0000256" key="1">
    <source>
        <dbReference type="ARBA" id="ARBA00022614"/>
    </source>
</evidence>
<dbReference type="InterPro" id="IPR045344">
    <property type="entry name" value="C-JID"/>
</dbReference>
<keyword evidence="2" id="KW-0677">Repeat</keyword>
<dbReference type="Proteomes" id="UP000288805">
    <property type="component" value="Unassembled WGS sequence"/>
</dbReference>
<protein>
    <recommendedName>
        <fullName evidence="3">C-JID domain-containing protein</fullName>
    </recommendedName>
</protein>
<proteinExistence type="predicted"/>
<sequence>MEGEVLNHHVFSLSSLVELCKRNSRVRGREILSDCLHPSSLKVLSVGNFNPMERGILSDIFHHSSLKTLSLHNCNLMEEGIFTNIWNLPLLVELSLSNCNLREGEILNHICHLSSLLKSFYKFQSFPKAYDFLMPWLSLLETLSSPSSSLGFSLFKCFKSAIEEFERGSYWSKEITVFIPGNNGIPEWIGYKKKGSEIATELPENWWEDNNFLGFALCSVFVPLHIESKEDPCLKCKMNFPHYFEDPGGFVTEFWSVDELSFRRSYPCCHNGGESNKSGWHIIRRLLLRISIGQMNRDI</sequence>
<accession>A0A438CLQ3</accession>
<evidence type="ECO:0000313" key="4">
    <source>
        <dbReference type="EMBL" id="RVW24146.1"/>
    </source>
</evidence>
<feature type="domain" description="C-JID" evidence="3">
    <location>
        <begin position="183"/>
        <end position="224"/>
    </location>
</feature>
<name>A0A438CLQ3_VITVI</name>
<organism evidence="4 5">
    <name type="scientific">Vitis vinifera</name>
    <name type="common">Grape</name>
    <dbReference type="NCBI Taxonomy" id="29760"/>
    <lineage>
        <taxon>Eukaryota</taxon>
        <taxon>Viridiplantae</taxon>
        <taxon>Streptophyta</taxon>
        <taxon>Embryophyta</taxon>
        <taxon>Tracheophyta</taxon>
        <taxon>Spermatophyta</taxon>
        <taxon>Magnoliopsida</taxon>
        <taxon>eudicotyledons</taxon>
        <taxon>Gunneridae</taxon>
        <taxon>Pentapetalae</taxon>
        <taxon>rosids</taxon>
        <taxon>Vitales</taxon>
        <taxon>Vitaceae</taxon>
        <taxon>Viteae</taxon>
        <taxon>Vitis</taxon>
    </lineage>
</organism>
<dbReference type="InterPro" id="IPR032675">
    <property type="entry name" value="LRR_dom_sf"/>
</dbReference>
<gene>
    <name evidence="4" type="ORF">CK203_088746</name>
</gene>
<comment type="caution">
    <text evidence="4">The sequence shown here is derived from an EMBL/GenBank/DDBJ whole genome shotgun (WGS) entry which is preliminary data.</text>
</comment>
<reference evidence="4 5" key="1">
    <citation type="journal article" date="2018" name="PLoS Genet.">
        <title>Population sequencing reveals clonal diversity and ancestral inbreeding in the grapevine cultivar Chardonnay.</title>
        <authorList>
            <person name="Roach M.J."/>
            <person name="Johnson D.L."/>
            <person name="Bohlmann J."/>
            <person name="van Vuuren H.J."/>
            <person name="Jones S.J."/>
            <person name="Pretorius I.S."/>
            <person name="Schmidt S.A."/>
            <person name="Borneman A.R."/>
        </authorList>
    </citation>
    <scope>NUCLEOTIDE SEQUENCE [LARGE SCALE GENOMIC DNA]</scope>
    <source>
        <strain evidence="5">cv. Chardonnay</strain>
        <tissue evidence="4">Leaf</tissue>
    </source>
</reference>
<dbReference type="EMBL" id="QGNW01002179">
    <property type="protein sequence ID" value="RVW24146.1"/>
    <property type="molecule type" value="Genomic_DNA"/>
</dbReference>
<keyword evidence="1" id="KW-0433">Leucine-rich repeat</keyword>
<dbReference type="Gene3D" id="3.80.10.10">
    <property type="entry name" value="Ribonuclease Inhibitor"/>
    <property type="match status" value="1"/>
</dbReference>
<dbReference type="SUPFAM" id="SSF52058">
    <property type="entry name" value="L domain-like"/>
    <property type="match status" value="1"/>
</dbReference>
<dbReference type="AlphaFoldDB" id="A0A438CLQ3"/>
<evidence type="ECO:0000256" key="2">
    <source>
        <dbReference type="ARBA" id="ARBA00022737"/>
    </source>
</evidence>
<dbReference type="Pfam" id="PF20160">
    <property type="entry name" value="C-JID"/>
    <property type="match status" value="1"/>
</dbReference>